<proteinExistence type="predicted"/>
<reference evidence="2 3" key="1">
    <citation type="submission" date="2015-01" db="EMBL/GenBank/DDBJ databases">
        <title>Ahrensia donghaiensis sp. nov., a novel dimethylsulphoniopropionate-cleavage bacterium isolated from seawater and emended descriptions of the genus Ahrensia and Ahrensia kielensis.</title>
        <authorList>
            <person name="Liu J."/>
        </authorList>
    </citation>
    <scope>NUCLEOTIDE SEQUENCE [LARGE SCALE GENOMIC DNA]</scope>
    <source>
        <strain evidence="2 3">LZD062</strain>
    </source>
</reference>
<sequence>MRFLHYIGFFTLGTLPYVLIASYAGSISSPESPQPAIYAALALYVFLWLGWYLLHRRTRRRIKG</sequence>
<comment type="caution">
    <text evidence="2">The sequence shown here is derived from an EMBL/GenBank/DDBJ whole genome shotgun (WGS) entry which is preliminary data.</text>
</comment>
<accession>A0A0N0VM21</accession>
<keyword evidence="1" id="KW-0812">Transmembrane</keyword>
<name>A0A0N0VM21_9HYPH</name>
<dbReference type="STRING" id="1514904.SU32_08340"/>
<dbReference type="PATRIC" id="fig|1514904.3.peg.485"/>
<dbReference type="AlphaFoldDB" id="A0A0N0VM21"/>
<keyword evidence="1" id="KW-0472">Membrane</keyword>
<dbReference type="Proteomes" id="UP000038011">
    <property type="component" value="Unassembled WGS sequence"/>
</dbReference>
<evidence type="ECO:0000256" key="1">
    <source>
        <dbReference type="SAM" id="Phobius"/>
    </source>
</evidence>
<evidence type="ECO:0000313" key="2">
    <source>
        <dbReference type="EMBL" id="KPB01598.1"/>
    </source>
</evidence>
<evidence type="ECO:0000313" key="3">
    <source>
        <dbReference type="Proteomes" id="UP000038011"/>
    </source>
</evidence>
<keyword evidence="3" id="KW-1185">Reference proteome</keyword>
<protein>
    <submittedName>
        <fullName evidence="2">Uncharacterized protein</fullName>
    </submittedName>
</protein>
<feature type="transmembrane region" description="Helical" evidence="1">
    <location>
        <begin position="36"/>
        <end position="54"/>
    </location>
</feature>
<gene>
    <name evidence="2" type="ORF">SU32_08340</name>
</gene>
<dbReference type="EMBL" id="JXMU01000010">
    <property type="protein sequence ID" value="KPB01598.1"/>
    <property type="molecule type" value="Genomic_DNA"/>
</dbReference>
<feature type="transmembrane region" description="Helical" evidence="1">
    <location>
        <begin position="7"/>
        <end position="24"/>
    </location>
</feature>
<organism evidence="2 3">
    <name type="scientific">Ahrensia marina</name>
    <dbReference type="NCBI Taxonomy" id="1514904"/>
    <lineage>
        <taxon>Bacteria</taxon>
        <taxon>Pseudomonadati</taxon>
        <taxon>Pseudomonadota</taxon>
        <taxon>Alphaproteobacteria</taxon>
        <taxon>Hyphomicrobiales</taxon>
        <taxon>Ahrensiaceae</taxon>
        <taxon>Ahrensia</taxon>
    </lineage>
</organism>
<keyword evidence="1" id="KW-1133">Transmembrane helix</keyword>